<proteinExistence type="predicted"/>
<comment type="caution">
    <text evidence="2">The sequence shown here is derived from an EMBL/GenBank/DDBJ whole genome shotgun (WGS) entry which is preliminary data.</text>
</comment>
<dbReference type="RefSeq" id="WP_007133179.1">
    <property type="nucleotide sequence ID" value="NZ_BOSA01000004.1"/>
</dbReference>
<organism evidence="2 3">
    <name type="scientific">Paenibacillus lactis</name>
    <dbReference type="NCBI Taxonomy" id="228574"/>
    <lineage>
        <taxon>Bacteria</taxon>
        <taxon>Bacillati</taxon>
        <taxon>Bacillota</taxon>
        <taxon>Bacilli</taxon>
        <taxon>Bacillales</taxon>
        <taxon>Paenibacillaceae</taxon>
        <taxon>Paenibacillus</taxon>
    </lineage>
</organism>
<name>A0ABS4FL14_9BACL</name>
<feature type="compositionally biased region" description="Polar residues" evidence="1">
    <location>
        <begin position="1"/>
        <end position="10"/>
    </location>
</feature>
<gene>
    <name evidence="2" type="ORF">J2Z18_006055</name>
</gene>
<sequence>MRQSPKSSLCSGLKACEPSSGIRESTGVERLSASPEDPVLALRMKGQYRRLLPRW</sequence>
<reference evidence="2 3" key="1">
    <citation type="submission" date="2021-03" db="EMBL/GenBank/DDBJ databases">
        <title>Genomic Encyclopedia of Type Strains, Phase IV (KMG-IV): sequencing the most valuable type-strain genomes for metagenomic binning, comparative biology and taxonomic classification.</title>
        <authorList>
            <person name="Goeker M."/>
        </authorList>
    </citation>
    <scope>NUCLEOTIDE SEQUENCE [LARGE SCALE GENOMIC DNA]</scope>
    <source>
        <strain evidence="2 3">DSM 15596</strain>
    </source>
</reference>
<keyword evidence="3" id="KW-1185">Reference proteome</keyword>
<evidence type="ECO:0000313" key="3">
    <source>
        <dbReference type="Proteomes" id="UP000706926"/>
    </source>
</evidence>
<evidence type="ECO:0000256" key="1">
    <source>
        <dbReference type="SAM" id="MobiDB-lite"/>
    </source>
</evidence>
<evidence type="ECO:0000313" key="2">
    <source>
        <dbReference type="EMBL" id="MBP1896913.1"/>
    </source>
</evidence>
<accession>A0ABS4FL14</accession>
<protein>
    <submittedName>
        <fullName evidence="2">Uncharacterized protein</fullName>
    </submittedName>
</protein>
<feature type="region of interest" description="Disordered" evidence="1">
    <location>
        <begin position="1"/>
        <end position="30"/>
    </location>
</feature>
<dbReference type="Proteomes" id="UP000706926">
    <property type="component" value="Unassembled WGS sequence"/>
</dbReference>
<dbReference type="GeneID" id="95407889"/>
<dbReference type="EMBL" id="JAGGKI010000034">
    <property type="protein sequence ID" value="MBP1896913.1"/>
    <property type="molecule type" value="Genomic_DNA"/>
</dbReference>